<comment type="caution">
    <text evidence="3">The sequence shown here is derived from an EMBL/GenBank/DDBJ whole genome shotgun (WGS) entry which is preliminary data.</text>
</comment>
<organism evidence="3 4">
    <name type="scientific">Nitrospirillum amazonense</name>
    <dbReference type="NCBI Taxonomy" id="28077"/>
    <lineage>
        <taxon>Bacteria</taxon>
        <taxon>Pseudomonadati</taxon>
        <taxon>Pseudomonadota</taxon>
        <taxon>Alphaproteobacteria</taxon>
        <taxon>Rhodospirillales</taxon>
        <taxon>Azospirillaceae</taxon>
        <taxon>Nitrospirillum</taxon>
    </lineage>
</organism>
<accession>A0A560IVF4</accession>
<feature type="transmembrane region" description="Helical" evidence="2">
    <location>
        <begin position="294"/>
        <end position="313"/>
    </location>
</feature>
<protein>
    <submittedName>
        <fullName evidence="3">4-amino-4-deoxy-L-arabinose transferase-like glycosyltransferase</fullName>
    </submittedName>
</protein>
<feature type="transmembrane region" description="Helical" evidence="2">
    <location>
        <begin position="238"/>
        <end position="259"/>
    </location>
</feature>
<feature type="transmembrane region" description="Helical" evidence="2">
    <location>
        <begin position="185"/>
        <end position="204"/>
    </location>
</feature>
<feature type="transmembrane region" description="Helical" evidence="2">
    <location>
        <begin position="154"/>
        <end position="173"/>
    </location>
</feature>
<evidence type="ECO:0000256" key="1">
    <source>
        <dbReference type="SAM" id="MobiDB-lite"/>
    </source>
</evidence>
<dbReference type="EMBL" id="VITT01000005">
    <property type="protein sequence ID" value="TWB62129.1"/>
    <property type="molecule type" value="Genomic_DNA"/>
</dbReference>
<feature type="transmembrane region" description="Helical" evidence="2">
    <location>
        <begin position="519"/>
        <end position="540"/>
    </location>
</feature>
<dbReference type="GO" id="GO:0016740">
    <property type="term" value="F:transferase activity"/>
    <property type="evidence" value="ECO:0007669"/>
    <property type="project" value="UniProtKB-KW"/>
</dbReference>
<dbReference type="Proteomes" id="UP000318050">
    <property type="component" value="Unassembled WGS sequence"/>
</dbReference>
<evidence type="ECO:0000256" key="2">
    <source>
        <dbReference type="SAM" id="Phobius"/>
    </source>
</evidence>
<proteinExistence type="predicted"/>
<evidence type="ECO:0000313" key="4">
    <source>
        <dbReference type="Proteomes" id="UP000318050"/>
    </source>
</evidence>
<feature type="region of interest" description="Disordered" evidence="1">
    <location>
        <begin position="1"/>
        <end position="27"/>
    </location>
</feature>
<keyword evidence="3" id="KW-0808">Transferase</keyword>
<feature type="transmembrane region" description="Helical" evidence="2">
    <location>
        <begin position="485"/>
        <end position="507"/>
    </location>
</feature>
<feature type="transmembrane region" description="Helical" evidence="2">
    <location>
        <begin position="429"/>
        <end position="448"/>
    </location>
</feature>
<keyword evidence="2" id="KW-1133">Transmembrane helix</keyword>
<sequence>MEAGADRRHRHRPVAKVSAMADEEGSTRLSTAEMDALPNSLMQRLPPQPTGTEIQAPLWRSSDFRAITLLILAPILAKLGLILGWRLADPRFVEGWLASGVTREGLSTLDPNIAYTSHALGHRAALDWLSGHIPWWNPYSGIGMPLAGDMQSAALFPPTLLLALPNGQLYLHISLQIASGVFTWLLMRRLGVTALGAIVASLLFEFNGTFAWLANAVVNPIPFLPMVLLGVEEARARALAGQLGGWGWIAGGLALSLYAGFPEVAYFNGLLIALWTMARLAGLGNRSMAYMARVATGTVAGLLLAAPILIAFVEYLGHGYLGNHAAGGFRHSHLDIQRLLTLFLPYALGELGHTPDAQAFIFWGAVGGYTGLVLVVVAAMAVWRPWLRGLRLTLAGWCLVVTGAVYGQHAMVALLTAIPAVGDAMFFRYFNPSISFALAVLAGLACHDLAERPEERRPKFAYWGGLAAGVACLVAPLWLSHRLYMNAPFVPILARSLIYAVVALLAVRELGGSTFSNRTRALILGGAAVAEAVVLFVLPLRNYPKSGRLQTAGVEFLQKNLGLQRFYTLGPIQPNYSAYYGIAGINHNDLPLPAAWVDHVFNHLDNNTIESAFDGHDRKVAGGATALENLRANLDAYRAMGVKYLVAPTGQSPFDWKPPGVAVSMTEVLRLDDGGSASLVLLPDPSMVADREVRSVGVLVATYVGQSKGTLAVRFCTADRCAEGRRDLATAADNQYLSIPLDTPVPWVGPVTITFRKIGGDFPVGLWTTPAPGRDPQVTLRFASPVAGDEVMDIVELPGARPYFTAEGCRLTPASRETVTADCPAPATLTRLELFMPGWTATVNGAPRTVGQDGPLFQKVDLPAGRSDVRFHYQPPHMGWGYAAFLVGLGLAAASALPFARNRRSVATP</sequence>
<feature type="transmembrane region" description="Helical" evidence="2">
    <location>
        <begin position="67"/>
        <end position="88"/>
    </location>
</feature>
<dbReference type="AlphaFoldDB" id="A0A560IVF4"/>
<evidence type="ECO:0000313" key="3">
    <source>
        <dbReference type="EMBL" id="TWB62129.1"/>
    </source>
</evidence>
<feature type="transmembrane region" description="Helical" evidence="2">
    <location>
        <begin position="360"/>
        <end position="382"/>
    </location>
</feature>
<feature type="transmembrane region" description="Helical" evidence="2">
    <location>
        <begin position="210"/>
        <end position="231"/>
    </location>
</feature>
<feature type="transmembrane region" description="Helical" evidence="2">
    <location>
        <begin position="265"/>
        <end position="282"/>
    </location>
</feature>
<reference evidence="3 4" key="1">
    <citation type="submission" date="2019-06" db="EMBL/GenBank/DDBJ databases">
        <title>Genomic Encyclopedia of Type Strains, Phase IV (KMG-V): Genome sequencing to study the core and pangenomes of soil and plant-associated prokaryotes.</title>
        <authorList>
            <person name="Whitman W."/>
        </authorList>
    </citation>
    <scope>NUCLEOTIDE SEQUENCE [LARGE SCALE GENOMIC DNA]</scope>
    <source>
        <strain evidence="3 4">BR 11140</strain>
    </source>
</reference>
<feature type="transmembrane region" description="Helical" evidence="2">
    <location>
        <begin position="460"/>
        <end position="479"/>
    </location>
</feature>
<feature type="transmembrane region" description="Helical" evidence="2">
    <location>
        <begin position="880"/>
        <end position="900"/>
    </location>
</feature>
<keyword evidence="2" id="KW-0472">Membrane</keyword>
<keyword evidence="2" id="KW-0812">Transmembrane</keyword>
<gene>
    <name evidence="3" type="ORF">FBZ92_10564</name>
</gene>
<name>A0A560IVF4_9PROT</name>
<feature type="transmembrane region" description="Helical" evidence="2">
    <location>
        <begin position="394"/>
        <end position="417"/>
    </location>
</feature>